<accession>A0AAD9NQ06</accession>
<evidence type="ECO:0000256" key="6">
    <source>
        <dbReference type="PROSITE-ProRule" id="PRU00076"/>
    </source>
</evidence>
<evidence type="ECO:0000313" key="13">
    <source>
        <dbReference type="Proteomes" id="UP001209878"/>
    </source>
</evidence>
<comment type="caution">
    <text evidence="6">Lacks conserved residue(s) required for the propagation of feature annotation.</text>
</comment>
<feature type="compositionally biased region" description="Basic residues" evidence="7">
    <location>
        <begin position="670"/>
        <end position="680"/>
    </location>
</feature>
<feature type="transmembrane region" description="Helical" evidence="8">
    <location>
        <begin position="626"/>
        <end position="649"/>
    </location>
</feature>
<feature type="disulfide bond" evidence="6">
    <location>
        <begin position="499"/>
        <end position="516"/>
    </location>
</feature>
<feature type="compositionally biased region" description="Basic and acidic residues" evidence="7">
    <location>
        <begin position="724"/>
        <end position="803"/>
    </location>
</feature>
<feature type="signal peptide" evidence="9">
    <location>
        <begin position="1"/>
        <end position="20"/>
    </location>
</feature>
<keyword evidence="8" id="KW-0472">Membrane</keyword>
<dbReference type="InterPro" id="IPR014716">
    <property type="entry name" value="Fibrinogen_a/b/g_C_1"/>
</dbReference>
<dbReference type="SUPFAM" id="SSF57196">
    <property type="entry name" value="EGF/Laminin"/>
    <property type="match status" value="6"/>
</dbReference>
<keyword evidence="4 6" id="KW-1015">Disulfide bond</keyword>
<evidence type="ECO:0000313" key="12">
    <source>
        <dbReference type="EMBL" id="KAK2178507.1"/>
    </source>
</evidence>
<dbReference type="Proteomes" id="UP001209878">
    <property type="component" value="Unassembled WGS sequence"/>
</dbReference>
<dbReference type="Gene3D" id="2.10.25.10">
    <property type="entry name" value="Laminin"/>
    <property type="match status" value="6"/>
</dbReference>
<feature type="domain" description="EGF-like" evidence="10">
    <location>
        <begin position="336"/>
        <end position="372"/>
    </location>
</feature>
<proteinExistence type="predicted"/>
<dbReference type="SMART" id="SM00179">
    <property type="entry name" value="EGF_CA"/>
    <property type="match status" value="5"/>
</dbReference>
<reference evidence="12" key="1">
    <citation type="journal article" date="2023" name="Mol. Biol. Evol.">
        <title>Third-Generation Sequencing Reveals the Adaptive Role of the Epigenome in Three Deep-Sea Polychaetes.</title>
        <authorList>
            <person name="Perez M."/>
            <person name="Aroh O."/>
            <person name="Sun Y."/>
            <person name="Lan Y."/>
            <person name="Juniper S.K."/>
            <person name="Young C.R."/>
            <person name="Angers B."/>
            <person name="Qian P.Y."/>
        </authorList>
    </citation>
    <scope>NUCLEOTIDE SEQUENCE</scope>
    <source>
        <strain evidence="12">R07B-5</strain>
    </source>
</reference>
<feature type="domain" description="EGF-like" evidence="10">
    <location>
        <begin position="373"/>
        <end position="410"/>
    </location>
</feature>
<dbReference type="PANTHER" id="PTHR24049">
    <property type="entry name" value="CRUMBS FAMILY MEMBER"/>
    <property type="match status" value="1"/>
</dbReference>
<dbReference type="InterPro" id="IPR013032">
    <property type="entry name" value="EGF-like_CS"/>
</dbReference>
<evidence type="ECO:0000256" key="3">
    <source>
        <dbReference type="ARBA" id="ARBA00022737"/>
    </source>
</evidence>
<evidence type="ECO:0000256" key="2">
    <source>
        <dbReference type="ARBA" id="ARBA00022729"/>
    </source>
</evidence>
<keyword evidence="1 6" id="KW-0245">EGF-like domain</keyword>
<feature type="compositionally biased region" description="Polar residues" evidence="7">
    <location>
        <begin position="691"/>
        <end position="717"/>
    </location>
</feature>
<protein>
    <submittedName>
        <fullName evidence="12">Uncharacterized protein</fullName>
    </submittedName>
</protein>
<feature type="disulfide bond" evidence="6">
    <location>
        <begin position="479"/>
        <end position="488"/>
    </location>
</feature>
<evidence type="ECO:0000256" key="7">
    <source>
        <dbReference type="SAM" id="MobiDB-lite"/>
    </source>
</evidence>
<dbReference type="PROSITE" id="PS51406">
    <property type="entry name" value="FIBRINOGEN_C_2"/>
    <property type="match status" value="1"/>
</dbReference>
<evidence type="ECO:0000256" key="5">
    <source>
        <dbReference type="ARBA" id="ARBA00023180"/>
    </source>
</evidence>
<keyword evidence="8" id="KW-1133">Transmembrane helix</keyword>
<evidence type="ECO:0000256" key="4">
    <source>
        <dbReference type="ARBA" id="ARBA00023157"/>
    </source>
</evidence>
<dbReference type="SUPFAM" id="SSF56496">
    <property type="entry name" value="Fibrinogen C-terminal domain-like"/>
    <property type="match status" value="1"/>
</dbReference>
<keyword evidence="3" id="KW-0677">Repeat</keyword>
<sequence>MMMTVVHCLVPFAILVLVLAKPKPPTQPKDCAEIQTQGSTNSGHYTIFSGGSKKEVYCDLTTNGGGWTVIQRHVSDKVDFYRDWKDYVEGFGDWDSNFWIGLSTIRGLTAEQNTLLRIELTSRLKEKGIAEYSDFRVEEPDKQFRLFFSEYLSDSSTAGDSLSPHRGQPFSAKNEDKTAQHYAESLHGAWWYPVNQQAGNISSNLNGMFGEKAQEKPAMGISWGTWKNEVLQGSEMKVRPMAFLVANKQNCTQLLCQNGGTCVEARTGILCLCRFGYVGDRCQDSMSIGVELSTVHGVITPDEALQATQAPKLEDGVQCKKNHHGELECWMRVRTGVEQCNEKPCQNGASCVPGARSFVCRCASKFTGPLCVKLQPCANTTCQNGGSCEPLDTGGIRCVCALGFSGARCEEQHPCATQPCQNGGSCVEQNTSTGGMYACSCAAGFHGFNCELVDPCRCGPCANGGTCETSGDESFKCNCMPGYLGSQCQRASPCQRNPCFNSGLCQEIGGGTDFLCICVRGYKGRNCEVTPIQEPPLFGDSFHTAALPAGAIAVPLVGTEGGMLPSNSINSPINSAVGGGRIADEEDEEEQVFNVVSTMTGGQSSTEDLLATIARERIGKIKARKWTFVVMIIVTLTIIAVATTIGWALTTRFARGKKKNVTINEGSALLRKKKRRKSRHDVKSDSDSESETGSVAGSDTESIPDSSQGSDTDSVSTKSKGKKDKKEKSEKKEKGKKEEGAKDGEGKDKGEKGKKEKGDKGKDKKEKGAKEKGDKGKEKKGKGAKEKGDKANDKKEKGKEKGKKEKKAKK</sequence>
<feature type="domain" description="EGF-like" evidence="10">
    <location>
        <begin position="490"/>
        <end position="528"/>
    </location>
</feature>
<feature type="domain" description="EGF-like" evidence="10">
    <location>
        <begin position="411"/>
        <end position="451"/>
    </location>
</feature>
<dbReference type="Gene3D" id="3.90.215.10">
    <property type="entry name" value="Gamma Fibrinogen, chain A, domain 1"/>
    <property type="match status" value="1"/>
</dbReference>
<dbReference type="SMART" id="SM00186">
    <property type="entry name" value="FBG"/>
    <property type="match status" value="1"/>
</dbReference>
<keyword evidence="8" id="KW-0812">Transmembrane</keyword>
<dbReference type="AlphaFoldDB" id="A0AAD9NQ06"/>
<dbReference type="InterPro" id="IPR051022">
    <property type="entry name" value="Notch_Cell-Fate_Det"/>
</dbReference>
<dbReference type="Pfam" id="PF12661">
    <property type="entry name" value="hEGF"/>
    <property type="match status" value="1"/>
</dbReference>
<dbReference type="FunFam" id="2.10.25.10:FF:000118">
    <property type="entry name" value="protein delta homolog 2"/>
    <property type="match status" value="1"/>
</dbReference>
<keyword evidence="5" id="KW-0325">Glycoprotein</keyword>
<dbReference type="Pfam" id="PF00147">
    <property type="entry name" value="Fibrinogen_C"/>
    <property type="match status" value="1"/>
</dbReference>
<evidence type="ECO:0000256" key="8">
    <source>
        <dbReference type="SAM" id="Phobius"/>
    </source>
</evidence>
<dbReference type="FunFam" id="2.10.25.10:FF:000012">
    <property type="entry name" value="Delta-like protein"/>
    <property type="match status" value="1"/>
</dbReference>
<feature type="disulfide bond" evidence="6">
    <location>
        <begin position="362"/>
        <end position="371"/>
    </location>
</feature>
<feature type="domain" description="EGF-like" evidence="10">
    <location>
        <begin position="247"/>
        <end position="283"/>
    </location>
</feature>
<dbReference type="PROSITE" id="PS00022">
    <property type="entry name" value="EGF_1"/>
    <property type="match status" value="7"/>
</dbReference>
<keyword evidence="2 9" id="KW-0732">Signal</keyword>
<name>A0AAD9NQ06_RIDPI</name>
<dbReference type="NCBIfam" id="NF040941">
    <property type="entry name" value="GGGWT_bact"/>
    <property type="match status" value="1"/>
</dbReference>
<comment type="caution">
    <text evidence="12">The sequence shown here is derived from an EMBL/GenBank/DDBJ whole genome shotgun (WGS) entry which is preliminary data.</text>
</comment>
<organism evidence="12 13">
    <name type="scientific">Ridgeia piscesae</name>
    <name type="common">Tubeworm</name>
    <dbReference type="NCBI Taxonomy" id="27915"/>
    <lineage>
        <taxon>Eukaryota</taxon>
        <taxon>Metazoa</taxon>
        <taxon>Spiralia</taxon>
        <taxon>Lophotrochozoa</taxon>
        <taxon>Annelida</taxon>
        <taxon>Polychaeta</taxon>
        <taxon>Sedentaria</taxon>
        <taxon>Canalipalpata</taxon>
        <taxon>Sabellida</taxon>
        <taxon>Siboglinidae</taxon>
        <taxon>Ridgeia</taxon>
    </lineage>
</organism>
<dbReference type="GO" id="GO:0007157">
    <property type="term" value="P:heterophilic cell-cell adhesion via plasma membrane cell adhesion molecules"/>
    <property type="evidence" value="ECO:0007669"/>
    <property type="project" value="TreeGrafter"/>
</dbReference>
<dbReference type="SMART" id="SM00181">
    <property type="entry name" value="EGF"/>
    <property type="match status" value="6"/>
</dbReference>
<evidence type="ECO:0000256" key="1">
    <source>
        <dbReference type="ARBA" id="ARBA00022536"/>
    </source>
</evidence>
<dbReference type="GO" id="GO:0032991">
    <property type="term" value="C:protein-containing complex"/>
    <property type="evidence" value="ECO:0007669"/>
    <property type="project" value="TreeGrafter"/>
</dbReference>
<dbReference type="PROSITE" id="PS01186">
    <property type="entry name" value="EGF_2"/>
    <property type="match status" value="5"/>
</dbReference>
<feature type="domain" description="EGF-like" evidence="10">
    <location>
        <begin position="452"/>
        <end position="489"/>
    </location>
</feature>
<feature type="disulfide bond" evidence="6">
    <location>
        <begin position="518"/>
        <end position="527"/>
    </location>
</feature>
<dbReference type="InterPro" id="IPR036056">
    <property type="entry name" value="Fibrinogen-like_C"/>
</dbReference>
<dbReference type="GO" id="GO:0005509">
    <property type="term" value="F:calcium ion binding"/>
    <property type="evidence" value="ECO:0007669"/>
    <property type="project" value="InterPro"/>
</dbReference>
<dbReference type="InterPro" id="IPR001881">
    <property type="entry name" value="EGF-like_Ca-bd_dom"/>
</dbReference>
<dbReference type="EMBL" id="JAODUO010000541">
    <property type="protein sequence ID" value="KAK2178507.1"/>
    <property type="molecule type" value="Genomic_DNA"/>
</dbReference>
<evidence type="ECO:0000259" key="10">
    <source>
        <dbReference type="PROSITE" id="PS50026"/>
    </source>
</evidence>
<keyword evidence="13" id="KW-1185">Reference proteome</keyword>
<dbReference type="Pfam" id="PF00008">
    <property type="entry name" value="EGF"/>
    <property type="match status" value="4"/>
</dbReference>
<dbReference type="GO" id="GO:0045197">
    <property type="term" value="P:establishment or maintenance of epithelial cell apical/basal polarity"/>
    <property type="evidence" value="ECO:0007669"/>
    <property type="project" value="TreeGrafter"/>
</dbReference>
<feature type="disulfide bond" evidence="6">
    <location>
        <begin position="400"/>
        <end position="409"/>
    </location>
</feature>
<dbReference type="GO" id="GO:0005886">
    <property type="term" value="C:plasma membrane"/>
    <property type="evidence" value="ECO:0007669"/>
    <property type="project" value="TreeGrafter"/>
</dbReference>
<gene>
    <name evidence="12" type="ORF">NP493_541g02029</name>
</gene>
<feature type="disulfide bond" evidence="6">
    <location>
        <begin position="441"/>
        <end position="450"/>
    </location>
</feature>
<feature type="chain" id="PRO_5041994196" evidence="9">
    <location>
        <begin position="21"/>
        <end position="810"/>
    </location>
</feature>
<feature type="domain" description="Fibrinogen C-terminal" evidence="11">
    <location>
        <begin position="22"/>
        <end position="242"/>
    </location>
</feature>
<feature type="disulfide bond" evidence="6">
    <location>
        <begin position="273"/>
        <end position="282"/>
    </location>
</feature>
<feature type="region of interest" description="Disordered" evidence="7">
    <location>
        <begin position="665"/>
        <end position="810"/>
    </location>
</feature>
<dbReference type="InterPro" id="IPR000742">
    <property type="entry name" value="EGF"/>
</dbReference>
<dbReference type="CDD" id="cd00054">
    <property type="entry name" value="EGF_CA"/>
    <property type="match status" value="6"/>
</dbReference>
<evidence type="ECO:0000259" key="11">
    <source>
        <dbReference type="PROSITE" id="PS51406"/>
    </source>
</evidence>
<dbReference type="PANTHER" id="PTHR24049:SF22">
    <property type="entry name" value="DROSOPHILA CRUMBS HOMOLOG"/>
    <property type="match status" value="1"/>
</dbReference>
<dbReference type="CDD" id="cd00087">
    <property type="entry name" value="FReD"/>
    <property type="match status" value="1"/>
</dbReference>
<evidence type="ECO:0000256" key="9">
    <source>
        <dbReference type="SAM" id="SignalP"/>
    </source>
</evidence>
<dbReference type="InterPro" id="IPR002181">
    <property type="entry name" value="Fibrinogen_a/b/g_C_dom"/>
</dbReference>
<dbReference type="PROSITE" id="PS50026">
    <property type="entry name" value="EGF_3"/>
    <property type="match status" value="6"/>
</dbReference>